<evidence type="ECO:0000313" key="2">
    <source>
        <dbReference type="Proteomes" id="UP000245626"/>
    </source>
</evidence>
<protein>
    <submittedName>
        <fullName evidence="1">Uncharacterized protein</fullName>
    </submittedName>
</protein>
<keyword evidence="2" id="KW-1185">Reference proteome</keyword>
<organism evidence="1 2">
    <name type="scientific">Violaceomyces palustris</name>
    <dbReference type="NCBI Taxonomy" id="1673888"/>
    <lineage>
        <taxon>Eukaryota</taxon>
        <taxon>Fungi</taxon>
        <taxon>Dikarya</taxon>
        <taxon>Basidiomycota</taxon>
        <taxon>Ustilaginomycotina</taxon>
        <taxon>Ustilaginomycetes</taxon>
        <taxon>Violaceomycetales</taxon>
        <taxon>Violaceomycetaceae</taxon>
        <taxon>Violaceomyces</taxon>
    </lineage>
</organism>
<evidence type="ECO:0000313" key="1">
    <source>
        <dbReference type="EMBL" id="PWN52020.1"/>
    </source>
</evidence>
<gene>
    <name evidence="1" type="ORF">IE53DRAFT_378496</name>
</gene>
<dbReference type="Proteomes" id="UP000245626">
    <property type="component" value="Unassembled WGS sequence"/>
</dbReference>
<name>A0ACD0P1Y9_9BASI</name>
<accession>A0ACD0P1Y9</accession>
<reference evidence="1 2" key="1">
    <citation type="journal article" date="2018" name="Mol. Biol. Evol.">
        <title>Broad Genomic Sampling Reveals a Smut Pathogenic Ancestry of the Fungal Clade Ustilaginomycotina.</title>
        <authorList>
            <person name="Kijpornyongpan T."/>
            <person name="Mondo S.J."/>
            <person name="Barry K."/>
            <person name="Sandor L."/>
            <person name="Lee J."/>
            <person name="Lipzen A."/>
            <person name="Pangilinan J."/>
            <person name="LaButti K."/>
            <person name="Hainaut M."/>
            <person name="Henrissat B."/>
            <person name="Grigoriev I.V."/>
            <person name="Spatafora J.W."/>
            <person name="Aime M.C."/>
        </authorList>
    </citation>
    <scope>NUCLEOTIDE SEQUENCE [LARGE SCALE GENOMIC DNA]</scope>
    <source>
        <strain evidence="1 2">SA 807</strain>
    </source>
</reference>
<proteinExistence type="predicted"/>
<sequence length="2014" mass="219602">MSKKLPSTQTLAIFVFNSQGSNFAEQIHTLVELGSRSSTLSSFLCLSLAALSRELNSIEDLELLSHLPPPACFESIQSLTQHLLAQGFRDSVVNGILLSLTQLGYCIAASADDTLWPLISDHGSRLLGFCTGLISASALRKPPADVWDLVKQSVEVVRLTFWIGVRSQASRYRFTCGFDFFRREQMEGCWSSVLFGCSTDVAESLVSEFNHLIRLPEPLRIIITAISGGAVSVGGFPPVLEVFSEWLATPSCLEKARISDLHIYSPYHNPLLNDALEEVMDDVARRAIGCMADDRRHIHVGGDQRNSRILYDTFTALPFNPRLDGRELTKSLIATNLTQPARWDSLTANLCSDEQLFSASNVITLVSVGPASSLCANLASSMSGSEMAQSKGVKVHVLELHAVLNQLKSNLKSVPRPLWSDDRRVRGDDIAIISMACRFPGDVNNPQQLWTCLETGRLTSSEHQIDKVCCAPPLNARTPVAVTINVPVQIPPHLFDLDSYYGHGTNQMLVRHMHALSSSVTTTMDTRLFSISPKEAEQMDPSHRLTMLTAYEALERAGYSPACTNSFSNKRIGIWMGASSDDYRENASQDIGSYFITGNIRAFITGHVSFAMNWEGPSNSVDTAEGSGIAAIECARNALLSGQCDVALAGSVNVITQPVLATIPSTVQGYLLGAGQERGEPQKQSDLFRLALSQAGLSPSDVTHFEASGHHTSNGEAEEFSCISDVFSQHRDPDRPLTVSSSRPNLGAGEAASTILSIIKAVLILERQTIPRQVGITSLNPVIACICEEGKVTIPFEARSLVDLKRKSEQHAIMVNSISSANLQSVAVLKPVVRYREYEPLKRDHRDWHIITLSARTEESLLASRSSLIDYLYRDVELSDLSYTLTSRRVHHPFRVTVVATDRDELSKSLRRARIDEIKPAKELPDMGFCVTFFPVDPKELGDLLRADPDLADIYIELLKVAHSLSLAIEEEETGRGEAGLDFNYSQETNKLLQSHAQAFIFQIAVSTRLKAWGISPTVLISEGASTITALVLAEVLDVYSGLYLLKLAYAYPASVKRVGVRLMSEKFSSKTIHIQSAGKSVGCLTPGEVSKESQDLIEEMLANVAYGTDAERHGRVSGDTFDDAYNPWIVFDSRLLRSVPGTRASGLLNLEGDVGVYRNLANIVGNLHSEGYAINWNSFHSSFLPGLRLLTDLPTYKFSLAKYWMPYIDRNLIRANSAADSALATLTAEPCVSQSQGRDIRARYEMELDLSPTTELVAGHVVHGVPIVPTTFWAEAALEVGHDLCCRIDIATMWEHEIRDLSILNPLKMIEGGKGQTIAVQAHATGEGELGRIDLEFSSRDAGGGGTTHATCWLTRFRAQESEAIWSRIEDVLKARLTEVRKNGEMIGHKLTYRLLEPVVHFTEGSGYRGIASASIMKANAEAITRVVAPAAMFQGQGFIVQPTLMDGLGQIAGFICTVVSEPDCVYLSESIGALRFSSRFKDLASKSGAEFHVYCRMKASDEGGSKSMSGDVFVFDHGSCSIIAEFERVKYRKVSSQHLLDVLPPLKAEKIERRSKVIEDIAAAEPELKAKHGIKGQVSQTTFSTLARSRSGDLLEKILSTIAAELGLPPSDLKPSAKFADLGLDSLMSLVCISSLESLSLGIEIPQSLFMDCSSPEELLAFIQAQVGPELNDEPDKDPVGSLPRYTYSDESDASMVHLTSKPSSKGAHGEAHKTVALEGAIYAATLDTSTLVQESGARGKNSGNHVPLAVKVTQEKVSGAKTTDARSSHSRVQPPTCLQKGDDEQGPPLFLLPDGSGAAAVYSGLPPIGKTLYGLNSAFLSDASKWNQGVRQIARAYLDSMKSVQPRGPYLVGGWSFGGNAAFEIGHLLNETEDRDDRLDLLLLLDSPAPNRFPPLPMSIVDWIFGTEEMKSIAPPALGPRLLKHFQATVDNLSTFKPKRLDPPPARVVYIVARRGVGGQRGGVEENNATVEWLMNSREGPGANGWEEIIAGGKDLIEVLLLDANHCELQG</sequence>
<dbReference type="EMBL" id="KZ819802">
    <property type="protein sequence ID" value="PWN52020.1"/>
    <property type="molecule type" value="Genomic_DNA"/>
</dbReference>